<dbReference type="Proteomes" id="UP000518206">
    <property type="component" value="Unassembled WGS sequence"/>
</dbReference>
<keyword evidence="1" id="KW-0812">Transmembrane</keyword>
<keyword evidence="1" id="KW-0472">Membrane</keyword>
<evidence type="ECO:0000313" key="3">
    <source>
        <dbReference type="Proteomes" id="UP000518206"/>
    </source>
</evidence>
<evidence type="ECO:0000313" key="2">
    <source>
        <dbReference type="EMBL" id="MBB2922622.1"/>
    </source>
</evidence>
<dbReference type="RefSeq" id="WP_183295506.1">
    <property type="nucleotide sequence ID" value="NZ_JACHVX010000002.1"/>
</dbReference>
<reference evidence="2 3" key="1">
    <citation type="submission" date="2020-08" db="EMBL/GenBank/DDBJ databases">
        <title>The Agave Microbiome: Exploring the role of microbial communities in plant adaptations to desert environments.</title>
        <authorList>
            <person name="Partida-Martinez L.P."/>
        </authorList>
    </citation>
    <scope>NUCLEOTIDE SEQUENCE [LARGE SCALE GENOMIC DNA]</scope>
    <source>
        <strain evidence="2 3">RAS26</strain>
    </source>
</reference>
<feature type="transmembrane region" description="Helical" evidence="1">
    <location>
        <begin position="29"/>
        <end position="47"/>
    </location>
</feature>
<protein>
    <submittedName>
        <fullName evidence="2">Uncharacterized protein</fullName>
    </submittedName>
</protein>
<name>A0A7W4UEK4_9CELL</name>
<sequence length="467" mass="46541">MSRSHRTARTSLWRRAAASPDDGAGSLEYLGATMFVALIVGSLLMVATPLGNQIGARLCAAIGTTCGSDTGAQDDLPPDEPCTVRTDDTHIEGGVSISFISLGSSGDMSVERLSDGTYKVTVGGEVGADASLSAGEAQGTLRIGDYGGELGAEASVSGGVFAGAGVEYSFDSKEEADEFTNWVERTVVKEGAKSVSNALIPGSGASVEVLNWLWNKATGYDYEPPAPNVSYYEGGVSANGSASAGAIVAGGNASLDYANALGVKFDHDKGTTTVYNKITLDGEAAAQLGLSATDGNWGAGGEGSAGIELVVATTLDKNNQISEVSFDGAATAEGAGSLTALAGIPLQGGGGKGVQLKATVPVTDANRAQVTAALGGLGAIAAAPGGTSMVPAVAIPMIMQQAAANGDVTAQFLDVNSSNLVDAALGLEAPAIGGLSFSLGASTATSESTGAYYLGANGWQEWAACAV</sequence>
<dbReference type="AlphaFoldDB" id="A0A7W4UEK4"/>
<reference evidence="2 3" key="2">
    <citation type="submission" date="2020-08" db="EMBL/GenBank/DDBJ databases">
        <authorList>
            <person name="Partida-Martinez L."/>
            <person name="Huntemann M."/>
            <person name="Clum A."/>
            <person name="Wang J."/>
            <person name="Palaniappan K."/>
            <person name="Ritter S."/>
            <person name="Chen I.-M."/>
            <person name="Stamatis D."/>
            <person name="Reddy T."/>
            <person name="O'Malley R."/>
            <person name="Daum C."/>
            <person name="Shapiro N."/>
            <person name="Ivanova N."/>
            <person name="Kyrpides N."/>
            <person name="Woyke T."/>
        </authorList>
    </citation>
    <scope>NUCLEOTIDE SEQUENCE [LARGE SCALE GENOMIC DNA]</scope>
    <source>
        <strain evidence="2 3">RAS26</strain>
    </source>
</reference>
<accession>A0A7W4UEK4</accession>
<comment type="caution">
    <text evidence="2">The sequence shown here is derived from an EMBL/GenBank/DDBJ whole genome shotgun (WGS) entry which is preliminary data.</text>
</comment>
<evidence type="ECO:0000256" key="1">
    <source>
        <dbReference type="SAM" id="Phobius"/>
    </source>
</evidence>
<organism evidence="2 3">
    <name type="scientific">Cellulomonas cellasea</name>
    <dbReference type="NCBI Taxonomy" id="43670"/>
    <lineage>
        <taxon>Bacteria</taxon>
        <taxon>Bacillati</taxon>
        <taxon>Actinomycetota</taxon>
        <taxon>Actinomycetes</taxon>
        <taxon>Micrococcales</taxon>
        <taxon>Cellulomonadaceae</taxon>
        <taxon>Cellulomonas</taxon>
    </lineage>
</organism>
<gene>
    <name evidence="2" type="ORF">FHR80_001534</name>
</gene>
<dbReference type="EMBL" id="JACHVX010000002">
    <property type="protein sequence ID" value="MBB2922622.1"/>
    <property type="molecule type" value="Genomic_DNA"/>
</dbReference>
<proteinExistence type="predicted"/>
<keyword evidence="1" id="KW-1133">Transmembrane helix</keyword>